<dbReference type="RefSeq" id="WP_255892137.1">
    <property type="nucleotide sequence ID" value="NZ_JAFMZM010000006.1"/>
</dbReference>
<feature type="transmembrane region" description="Helical" evidence="9">
    <location>
        <begin position="123"/>
        <end position="145"/>
    </location>
</feature>
<comment type="function">
    <text evidence="9">Part of the ABC transporter complex (TC 3.A.1.6.1) involved in sulfate/thiosulfate import.</text>
</comment>
<evidence type="ECO:0000256" key="3">
    <source>
        <dbReference type="ARBA" id="ARBA00022448"/>
    </source>
</evidence>
<dbReference type="SUPFAM" id="SSF161098">
    <property type="entry name" value="MetI-like"/>
    <property type="match status" value="1"/>
</dbReference>
<dbReference type="NCBIfam" id="TIGR00969">
    <property type="entry name" value="3a0106s02"/>
    <property type="match status" value="1"/>
</dbReference>
<evidence type="ECO:0000256" key="6">
    <source>
        <dbReference type="ARBA" id="ARBA00023032"/>
    </source>
</evidence>
<keyword evidence="13" id="KW-1185">Reference proteome</keyword>
<comment type="subunit">
    <text evidence="2">The complex is composed of two ATP-binding proteins (CysA), two transmembrane proteins (CysT and CysW) and a solute-binding protein (CysP).</text>
</comment>
<evidence type="ECO:0000259" key="11">
    <source>
        <dbReference type="PROSITE" id="PS50928"/>
    </source>
</evidence>
<evidence type="ECO:0000256" key="5">
    <source>
        <dbReference type="ARBA" id="ARBA00022989"/>
    </source>
</evidence>
<dbReference type="EMBL" id="JBHTCH010000020">
    <property type="protein sequence ID" value="MFC7361688.1"/>
    <property type="molecule type" value="Genomic_DNA"/>
</dbReference>
<dbReference type="InterPro" id="IPR011865">
    <property type="entry name" value="CysT_permease"/>
</dbReference>
<dbReference type="Pfam" id="PF00528">
    <property type="entry name" value="BPD_transp_1"/>
    <property type="match status" value="1"/>
</dbReference>
<sequence>MTSALLGPPADIAGEASTGRPPRRRRTAGPRNTLTPGAGLGLGLAMLWFSLLVLIPLTAIIVTAGEGGWSSYVDVLASDQTWAAVKLTVTQALIVTVVNVVVGTTIAWVLVRDRFWGKSVLDVIIDVPFALPTIVAGLVLLSLYGPQSPLGLEWANTERAVMLALAFVTLPFIVRTVQPVLEELDHDVEEAAASLGATRGTIVRRIILPSLAPAIAAGAALSFARAISEYGSLVLLSGNLPFRTEVVSVRVLSFIENGNTQSAAALASVMLAVALFVIVALDIVQRRVANRG</sequence>
<keyword evidence="3 9" id="KW-0813">Transport</keyword>
<reference evidence="13" key="1">
    <citation type="journal article" date="2019" name="Int. J. Syst. Evol. Microbiol.">
        <title>The Global Catalogue of Microorganisms (GCM) 10K type strain sequencing project: providing services to taxonomists for standard genome sequencing and annotation.</title>
        <authorList>
            <consortium name="The Broad Institute Genomics Platform"/>
            <consortium name="The Broad Institute Genome Sequencing Center for Infectious Disease"/>
            <person name="Wu L."/>
            <person name="Ma J."/>
        </authorList>
    </citation>
    <scope>NUCLEOTIDE SEQUENCE [LARGE SCALE GENOMIC DNA]</scope>
    <source>
        <strain evidence="13">FCH27</strain>
    </source>
</reference>
<comment type="similarity">
    <text evidence="9">Belongs to the binding-protein-dependent transport system permease family. CysTW subfamily.</text>
</comment>
<organism evidence="12 13">
    <name type="scientific">Nocardioides astragali</name>
    <dbReference type="NCBI Taxonomy" id="1776736"/>
    <lineage>
        <taxon>Bacteria</taxon>
        <taxon>Bacillati</taxon>
        <taxon>Actinomycetota</taxon>
        <taxon>Actinomycetes</taxon>
        <taxon>Propionibacteriales</taxon>
        <taxon>Nocardioidaceae</taxon>
        <taxon>Nocardioides</taxon>
    </lineage>
</organism>
<evidence type="ECO:0000256" key="9">
    <source>
        <dbReference type="RuleBase" id="RU366001"/>
    </source>
</evidence>
<dbReference type="PANTHER" id="PTHR30406">
    <property type="entry name" value="SULFATE TRANSPORT SYSTEM PERMEASE PROTEIN"/>
    <property type="match status" value="1"/>
</dbReference>
<accession>A0ABW2N682</accession>
<dbReference type="InterPro" id="IPR000515">
    <property type="entry name" value="MetI-like"/>
</dbReference>
<keyword evidence="7 9" id="KW-0472">Membrane</keyword>
<dbReference type="PANTHER" id="PTHR30406:SF8">
    <property type="entry name" value="SULFATE TRANSPORT SYSTEM PERMEASE PROTEIN CYST"/>
    <property type="match status" value="1"/>
</dbReference>
<proteinExistence type="inferred from homology"/>
<evidence type="ECO:0000256" key="1">
    <source>
        <dbReference type="ARBA" id="ARBA00004141"/>
    </source>
</evidence>
<evidence type="ECO:0000256" key="2">
    <source>
        <dbReference type="ARBA" id="ARBA00011779"/>
    </source>
</evidence>
<feature type="region of interest" description="Disordered" evidence="10">
    <location>
        <begin position="1"/>
        <end position="33"/>
    </location>
</feature>
<comment type="subcellular location">
    <subcellularLocation>
        <location evidence="1">Membrane</location>
        <topology evidence="1">Multi-pass membrane protein</topology>
    </subcellularLocation>
</comment>
<dbReference type="CDD" id="cd06261">
    <property type="entry name" value="TM_PBP2"/>
    <property type="match status" value="1"/>
</dbReference>
<dbReference type="InterPro" id="IPR005667">
    <property type="entry name" value="Sulph_transpt2"/>
</dbReference>
<keyword evidence="5 9" id="KW-1133">Transmembrane helix</keyword>
<feature type="transmembrane region" description="Helical" evidence="9">
    <location>
        <begin position="160"/>
        <end position="177"/>
    </location>
</feature>
<name>A0ABW2N682_9ACTN</name>
<comment type="caution">
    <text evidence="12">The sequence shown here is derived from an EMBL/GenBank/DDBJ whole genome shotgun (WGS) entry which is preliminary data.</text>
</comment>
<dbReference type="PROSITE" id="PS50928">
    <property type="entry name" value="ABC_TM1"/>
    <property type="match status" value="1"/>
</dbReference>
<dbReference type="Gene3D" id="1.10.3720.10">
    <property type="entry name" value="MetI-like"/>
    <property type="match status" value="1"/>
</dbReference>
<keyword evidence="4 9" id="KW-0812">Transmembrane</keyword>
<feature type="transmembrane region" description="Helical" evidence="9">
    <location>
        <begin position="206"/>
        <end position="227"/>
    </location>
</feature>
<evidence type="ECO:0000313" key="12">
    <source>
        <dbReference type="EMBL" id="MFC7361688.1"/>
    </source>
</evidence>
<dbReference type="NCBIfam" id="TIGR02139">
    <property type="entry name" value="permease_CysT"/>
    <property type="match status" value="1"/>
</dbReference>
<evidence type="ECO:0000256" key="7">
    <source>
        <dbReference type="ARBA" id="ARBA00023136"/>
    </source>
</evidence>
<protein>
    <recommendedName>
        <fullName evidence="9">Sulfate transport system permease protein CysT</fullName>
    </recommendedName>
</protein>
<dbReference type="Proteomes" id="UP001596524">
    <property type="component" value="Unassembled WGS sequence"/>
</dbReference>
<evidence type="ECO:0000256" key="4">
    <source>
        <dbReference type="ARBA" id="ARBA00022692"/>
    </source>
</evidence>
<feature type="transmembrane region" description="Helical" evidence="9">
    <location>
        <begin position="263"/>
        <end position="284"/>
    </location>
</feature>
<feature type="transmembrane region" description="Helical" evidence="9">
    <location>
        <begin position="33"/>
        <end position="62"/>
    </location>
</feature>
<feature type="transmembrane region" description="Helical" evidence="9">
    <location>
        <begin position="82"/>
        <end position="111"/>
    </location>
</feature>
<keyword evidence="6 9" id="KW-0764">Sulfate transport</keyword>
<evidence type="ECO:0000256" key="8">
    <source>
        <dbReference type="ARBA" id="ARBA00025323"/>
    </source>
</evidence>
<comment type="caution">
    <text evidence="9">Lacks conserved residue(s) required for the propagation of feature annotation.</text>
</comment>
<dbReference type="InterPro" id="IPR035906">
    <property type="entry name" value="MetI-like_sf"/>
</dbReference>
<evidence type="ECO:0000313" key="13">
    <source>
        <dbReference type="Proteomes" id="UP001596524"/>
    </source>
</evidence>
<evidence type="ECO:0000256" key="10">
    <source>
        <dbReference type="SAM" id="MobiDB-lite"/>
    </source>
</evidence>
<gene>
    <name evidence="12" type="primary">cysT</name>
    <name evidence="12" type="ORF">ACFQO6_15540</name>
</gene>
<comment type="function">
    <text evidence="8">Part of the ABC transporter complex CysAWTP (TC 3.A.1.6.1) involved in sulfate/thiosulfate import. Probably responsible for the translocation of the substrate across the membrane.</text>
</comment>
<feature type="domain" description="ABC transmembrane type-1" evidence="11">
    <location>
        <begin position="85"/>
        <end position="282"/>
    </location>
</feature>